<comment type="caution">
    <text evidence="2">The sequence shown here is derived from an EMBL/GenBank/DDBJ whole genome shotgun (WGS) entry which is preliminary data.</text>
</comment>
<evidence type="ECO:0000313" key="3">
    <source>
        <dbReference type="Proteomes" id="UP000038011"/>
    </source>
</evidence>
<dbReference type="PANTHER" id="PTHR30441:SF4">
    <property type="entry name" value="PROTEIN ASMA"/>
    <property type="match status" value="1"/>
</dbReference>
<sequence>MAKKLKLPLIGTLALLLIAAGSLFAALPWLVSSDLMRGAVQRELSSFVGRQVVLDGSIELDLFPSPKARITNVRVPSRDNQDDNTLAINRVEADISLLTILSRNPKFTAYKLDGPQLTLKRHADGTFNWPDILGKISAATQQAKAALSAREQTQGDLANDTPVQNIDLLPDSFPTRMGTVSFSSGTIIIEGEQGREPLKLTALNGSIIWSDLDSAASTKISGVYNGQPVLIEGQAQRPLALLAGDKSAIRLLGTSDLGNFNFEGSIGFLKTFFADGKVQISAQALSPLAEWLDTGFDPSGNIAELSFAGGMQVSNRKARFDALDIQMDKNLGKGLLEISFPKNDKPHVSGTFDFSELNLTDLVDVFIKIPDAGLNSLQEPEFDLIEQIRADIRISAALAKLGQVSLTNLAATAQISDETAIFDIGDVQLFGGNLQSQLQVTRKQSSGGIVQLKLNGTQIDTLMATENIALPSIVPLGKADFTFSSQSGIASWRQMAQTTEGKIAFKMLNGTARNFAASTLLSSDNTGQFFTLSDDEDEQDVFETLDFAGQLSDGVVTIRDTVATYPAGTVHFEGVAPYRSSGIALTAIATPSQSDTDAQNPKRFFIGGSWDRAFATPLLPADSSALSD</sequence>
<reference evidence="2 3" key="1">
    <citation type="submission" date="2015-01" db="EMBL/GenBank/DDBJ databases">
        <title>Ahrensia donghaiensis sp. nov., a novel dimethylsulphoniopropionate-cleavage bacterium isolated from seawater and emended descriptions of the genus Ahrensia and Ahrensia kielensis.</title>
        <authorList>
            <person name="Liu J."/>
        </authorList>
    </citation>
    <scope>NUCLEOTIDE SEQUENCE [LARGE SCALE GENOMIC DNA]</scope>
    <source>
        <strain evidence="2 3">LZD062</strain>
    </source>
</reference>
<protein>
    <recommendedName>
        <fullName evidence="1">AsmA domain-containing protein</fullName>
    </recommendedName>
</protein>
<dbReference type="GO" id="GO:0090313">
    <property type="term" value="P:regulation of protein targeting to membrane"/>
    <property type="evidence" value="ECO:0007669"/>
    <property type="project" value="TreeGrafter"/>
</dbReference>
<dbReference type="InterPro" id="IPR007844">
    <property type="entry name" value="AsmA"/>
</dbReference>
<dbReference type="Proteomes" id="UP000038011">
    <property type="component" value="Unassembled WGS sequence"/>
</dbReference>
<dbReference type="EMBL" id="JXMU01000002">
    <property type="protein sequence ID" value="KPB02523.1"/>
    <property type="molecule type" value="Genomic_DNA"/>
</dbReference>
<dbReference type="GO" id="GO:0005886">
    <property type="term" value="C:plasma membrane"/>
    <property type="evidence" value="ECO:0007669"/>
    <property type="project" value="TreeGrafter"/>
</dbReference>
<dbReference type="Pfam" id="PF05170">
    <property type="entry name" value="AsmA"/>
    <property type="match status" value="1"/>
</dbReference>
<gene>
    <name evidence="2" type="ORF">SU32_01860</name>
</gene>
<accession>A0A0M9GPC5</accession>
<dbReference type="STRING" id="1514904.SU32_01860"/>
<proteinExistence type="predicted"/>
<organism evidence="2 3">
    <name type="scientific">Ahrensia marina</name>
    <dbReference type="NCBI Taxonomy" id="1514904"/>
    <lineage>
        <taxon>Bacteria</taxon>
        <taxon>Pseudomonadati</taxon>
        <taxon>Pseudomonadota</taxon>
        <taxon>Alphaproteobacteria</taxon>
        <taxon>Hyphomicrobiales</taxon>
        <taxon>Ahrensiaceae</taxon>
        <taxon>Ahrensia</taxon>
    </lineage>
</organism>
<name>A0A0M9GPC5_9HYPH</name>
<dbReference type="AlphaFoldDB" id="A0A0M9GPC5"/>
<dbReference type="RefSeq" id="WP_053997630.1">
    <property type="nucleotide sequence ID" value="NZ_JXMU01000002.1"/>
</dbReference>
<dbReference type="OrthoDB" id="5439561at2"/>
<evidence type="ECO:0000259" key="1">
    <source>
        <dbReference type="Pfam" id="PF05170"/>
    </source>
</evidence>
<keyword evidence="3" id="KW-1185">Reference proteome</keyword>
<dbReference type="InterPro" id="IPR052894">
    <property type="entry name" value="AsmA-related"/>
</dbReference>
<dbReference type="PATRIC" id="fig|1514904.3.peg.1570"/>
<evidence type="ECO:0000313" key="2">
    <source>
        <dbReference type="EMBL" id="KPB02523.1"/>
    </source>
</evidence>
<feature type="domain" description="AsmA" evidence="1">
    <location>
        <begin position="1"/>
        <end position="206"/>
    </location>
</feature>
<dbReference type="PANTHER" id="PTHR30441">
    <property type="entry name" value="DUF748 DOMAIN-CONTAINING PROTEIN"/>
    <property type="match status" value="1"/>
</dbReference>